<name>A0A1V4IAU4_9FIRM</name>
<keyword evidence="1" id="KW-0145">Chemotaxis</keyword>
<dbReference type="GO" id="GO:0006935">
    <property type="term" value="P:chemotaxis"/>
    <property type="evidence" value="ECO:0007669"/>
    <property type="project" value="UniProtKB-KW"/>
</dbReference>
<sequence>MTFSMDDIKGLYLDVIKEIGNIGAGNAATSLSAMINKKIEMEVPSVEILNIEKIVEILGGEELSVVGVYVNFFGDIKGTMLLILDISSSDNLLSILFGHKISEIDYNDMQLSALQEIGNILSSAYINSISSLSNLKANISVPSVSIDMAGSILSVPAIEYGIISDKIILIENKLTEGENEIVAKFFLMPDIDSFKTLFKSLGVFKDD</sequence>
<proteinExistence type="predicted"/>
<dbReference type="GO" id="GO:0016787">
    <property type="term" value="F:hydrolase activity"/>
    <property type="evidence" value="ECO:0007669"/>
    <property type="project" value="UniProtKB-KW"/>
</dbReference>
<dbReference type="PANTHER" id="PTHR43693">
    <property type="entry name" value="PROTEIN PHOSPHATASE CHEZ"/>
    <property type="match status" value="1"/>
</dbReference>
<evidence type="ECO:0000256" key="2">
    <source>
        <dbReference type="ARBA" id="ARBA00022801"/>
    </source>
</evidence>
<dbReference type="EMBL" id="MZGW01000001">
    <property type="protein sequence ID" value="OPJ57112.1"/>
    <property type="molecule type" value="Genomic_DNA"/>
</dbReference>
<dbReference type="PANTHER" id="PTHR43693:SF1">
    <property type="entry name" value="PROTEIN PHOSPHATASE CHEZ"/>
    <property type="match status" value="1"/>
</dbReference>
<dbReference type="InterPro" id="IPR007597">
    <property type="entry name" value="CheC"/>
</dbReference>
<comment type="caution">
    <text evidence="4">The sequence shown here is derived from an EMBL/GenBank/DDBJ whole genome shotgun (WGS) entry which is preliminary data.</text>
</comment>
<dbReference type="Pfam" id="PF04509">
    <property type="entry name" value="CheC"/>
    <property type="match status" value="2"/>
</dbReference>
<dbReference type="InterPro" id="IPR050992">
    <property type="entry name" value="CheZ_family_phosphatases"/>
</dbReference>
<feature type="domain" description="CheC-like protein" evidence="3">
    <location>
        <begin position="13"/>
        <end position="48"/>
    </location>
</feature>
<dbReference type="AlphaFoldDB" id="A0A1V4IAU4"/>
<dbReference type="Gene3D" id="3.40.1550.10">
    <property type="entry name" value="CheC-like"/>
    <property type="match status" value="1"/>
</dbReference>
<evidence type="ECO:0000313" key="4">
    <source>
        <dbReference type="EMBL" id="OPJ57112.1"/>
    </source>
</evidence>
<feature type="domain" description="CheC-like protein" evidence="3">
    <location>
        <begin position="109"/>
        <end position="146"/>
    </location>
</feature>
<evidence type="ECO:0000259" key="3">
    <source>
        <dbReference type="Pfam" id="PF04509"/>
    </source>
</evidence>
<keyword evidence="2 4" id="KW-0378">Hydrolase</keyword>
<dbReference type="InterPro" id="IPR028976">
    <property type="entry name" value="CheC-like_sf"/>
</dbReference>
<reference evidence="4 5" key="1">
    <citation type="submission" date="2017-03" db="EMBL/GenBank/DDBJ databases">
        <title>Genome sequence of Clostridium thermoalcaliphilum DSM 7309.</title>
        <authorList>
            <person name="Poehlein A."/>
            <person name="Daniel R."/>
        </authorList>
    </citation>
    <scope>NUCLEOTIDE SEQUENCE [LARGE SCALE GENOMIC DNA]</scope>
    <source>
        <strain evidence="4 5">DSM 7309</strain>
    </source>
</reference>
<dbReference type="CDD" id="cd17909">
    <property type="entry name" value="CheC_ClassI"/>
    <property type="match status" value="1"/>
</dbReference>
<accession>A0A1V4IAU4</accession>
<protein>
    <submittedName>
        <fullName evidence="4">CheY-P phosphatase CheC</fullName>
        <ecNumber evidence="4">3.-.-.-</ecNumber>
    </submittedName>
</protein>
<gene>
    <name evidence="4" type="primary">cheC</name>
    <name evidence="4" type="ORF">CLOTH_03950</name>
</gene>
<organism evidence="4 5">
    <name type="scientific">Alkalithermobacter paradoxus</name>
    <dbReference type="NCBI Taxonomy" id="29349"/>
    <lineage>
        <taxon>Bacteria</taxon>
        <taxon>Bacillati</taxon>
        <taxon>Bacillota</taxon>
        <taxon>Clostridia</taxon>
        <taxon>Peptostreptococcales</taxon>
        <taxon>Tepidibacteraceae</taxon>
        <taxon>Alkalithermobacter</taxon>
    </lineage>
</organism>
<dbReference type="Proteomes" id="UP000190140">
    <property type="component" value="Unassembled WGS sequence"/>
</dbReference>
<dbReference type="SUPFAM" id="SSF103039">
    <property type="entry name" value="CheC-like"/>
    <property type="match status" value="1"/>
</dbReference>
<evidence type="ECO:0000256" key="1">
    <source>
        <dbReference type="ARBA" id="ARBA00022500"/>
    </source>
</evidence>
<dbReference type="EC" id="3.-.-.-" evidence="4"/>
<keyword evidence="5" id="KW-1185">Reference proteome</keyword>
<dbReference type="STRING" id="29349.CLOTH_03950"/>
<evidence type="ECO:0000313" key="5">
    <source>
        <dbReference type="Proteomes" id="UP000190140"/>
    </source>
</evidence>
<dbReference type="OrthoDB" id="9812187at2"/>